<dbReference type="Proteomes" id="UP000663935">
    <property type="component" value="Chromosome"/>
</dbReference>
<accession>A0ABX7SXF7</accession>
<keyword evidence="1" id="KW-0812">Transmembrane</keyword>
<evidence type="ECO:0000313" key="3">
    <source>
        <dbReference type="Proteomes" id="UP000663935"/>
    </source>
</evidence>
<dbReference type="EMBL" id="CP071795">
    <property type="protein sequence ID" value="QTD38945.1"/>
    <property type="molecule type" value="Genomic_DNA"/>
</dbReference>
<sequence length="115" mass="12659">MSVFKSLNNSSDNGFNQGKKYVDASYKYYKLKAFYALTFSLSIIVKLLIIGGFVATGILFASIALAIFLGNCLESIALGYLSVAGIYVLLGVLVFFFRKNINKMIISKIADKFSN</sequence>
<reference evidence="2 3" key="1">
    <citation type="submission" date="2021-03" db="EMBL/GenBank/DDBJ databases">
        <title>Complete genome of Polaribacter_sp.G4M1.</title>
        <authorList>
            <person name="Jeong S.W."/>
            <person name="Bae J.W."/>
        </authorList>
    </citation>
    <scope>NUCLEOTIDE SEQUENCE [LARGE SCALE GENOMIC DNA]</scope>
    <source>
        <strain evidence="2 3">G4M1</strain>
    </source>
</reference>
<evidence type="ECO:0000313" key="2">
    <source>
        <dbReference type="EMBL" id="QTD38945.1"/>
    </source>
</evidence>
<evidence type="ECO:0008006" key="4">
    <source>
        <dbReference type="Google" id="ProtNLM"/>
    </source>
</evidence>
<keyword evidence="1" id="KW-0472">Membrane</keyword>
<feature type="transmembrane region" description="Helical" evidence="1">
    <location>
        <begin position="75"/>
        <end position="97"/>
    </location>
</feature>
<keyword evidence="3" id="KW-1185">Reference proteome</keyword>
<proteinExistence type="predicted"/>
<evidence type="ECO:0000256" key="1">
    <source>
        <dbReference type="SAM" id="Phobius"/>
    </source>
</evidence>
<feature type="transmembrane region" description="Helical" evidence="1">
    <location>
        <begin position="36"/>
        <end position="69"/>
    </location>
</feature>
<name>A0ABX7SXF7_9FLAO</name>
<keyword evidence="1" id="KW-1133">Transmembrane helix</keyword>
<gene>
    <name evidence="2" type="ORF">JL193_06740</name>
</gene>
<protein>
    <recommendedName>
        <fullName evidence="4">Competence protein</fullName>
    </recommendedName>
</protein>
<organism evidence="2 3">
    <name type="scientific">Polaribacter batillariae</name>
    <dbReference type="NCBI Taxonomy" id="2808900"/>
    <lineage>
        <taxon>Bacteria</taxon>
        <taxon>Pseudomonadati</taxon>
        <taxon>Bacteroidota</taxon>
        <taxon>Flavobacteriia</taxon>
        <taxon>Flavobacteriales</taxon>
        <taxon>Flavobacteriaceae</taxon>
    </lineage>
</organism>
<dbReference type="RefSeq" id="WP_207973058.1">
    <property type="nucleotide sequence ID" value="NZ_CP071795.1"/>
</dbReference>